<dbReference type="PANTHER" id="PTHR43546:SF3">
    <property type="entry name" value="UPF0173 METAL-DEPENDENT HYDROLASE MJ1163"/>
    <property type="match status" value="1"/>
</dbReference>
<dbReference type="SUPFAM" id="SSF56281">
    <property type="entry name" value="Metallo-hydrolase/oxidoreductase"/>
    <property type="match status" value="1"/>
</dbReference>
<keyword evidence="2" id="KW-1185">Reference proteome</keyword>
<comment type="caution">
    <text evidence="1">The sequence shown here is derived from an EMBL/GenBank/DDBJ whole genome shotgun (WGS) entry which is preliminary data.</text>
</comment>
<evidence type="ECO:0000313" key="2">
    <source>
        <dbReference type="Proteomes" id="UP000680670"/>
    </source>
</evidence>
<gene>
    <name evidence="1" type="ORF">J6TS1_48440</name>
</gene>
<proteinExistence type="predicted"/>
<dbReference type="EMBL" id="BORJ01000019">
    <property type="protein sequence ID" value="GIN98974.1"/>
    <property type="molecule type" value="Genomic_DNA"/>
</dbReference>
<reference evidence="1 2" key="1">
    <citation type="submission" date="2021-03" db="EMBL/GenBank/DDBJ databases">
        <title>Antimicrobial resistance genes in bacteria isolated from Japanese honey, and their potential for conferring macrolide and lincosamide resistance in the American foulbrood pathogen Paenibacillus larvae.</title>
        <authorList>
            <person name="Okamoto M."/>
            <person name="Kumagai M."/>
            <person name="Kanamori H."/>
            <person name="Takamatsu D."/>
        </authorList>
    </citation>
    <scope>NUCLEOTIDE SEQUENCE [LARGE SCALE GENOMIC DNA]</scope>
    <source>
        <strain evidence="1 2">J6TS1</strain>
    </source>
</reference>
<dbReference type="Pfam" id="PF13483">
    <property type="entry name" value="Lactamase_B_3"/>
    <property type="match status" value="1"/>
</dbReference>
<dbReference type="NCBIfam" id="NF001911">
    <property type="entry name" value="PRK00685.1"/>
    <property type="match status" value="1"/>
</dbReference>
<name>A0ABQ4L486_SIMTE</name>
<dbReference type="Gene3D" id="3.60.15.10">
    <property type="entry name" value="Ribonuclease Z/Hydroxyacylglutathione hydrolase-like"/>
    <property type="match status" value="1"/>
</dbReference>
<organism evidence="1 2">
    <name type="scientific">Siminovitchia terrae</name>
    <name type="common">Bacillus terrae</name>
    <dbReference type="NCBI Taxonomy" id="1914933"/>
    <lineage>
        <taxon>Bacteria</taxon>
        <taxon>Bacillati</taxon>
        <taxon>Bacillota</taxon>
        <taxon>Bacilli</taxon>
        <taxon>Bacillales</taxon>
        <taxon>Bacillaceae</taxon>
        <taxon>Siminovitchia</taxon>
    </lineage>
</organism>
<protein>
    <recommendedName>
        <fullName evidence="3">Metal-dependent hydrolase</fullName>
    </recommendedName>
</protein>
<sequence length="149" mass="16705">MGWKDLETEPMNIGGQLNLPFFKAKMIKAYHSSSNILEDEKKIIYLGNPAGYIIETILHAGDTSLHKDMKLIGQQHSIDLAFLPIGDRFTMGIDDAVQAAEWINPKLVVPIHYNTFPFIVQDAEEFVIKLSEKGITGIPLHIGEKFSPK</sequence>
<dbReference type="Proteomes" id="UP000680670">
    <property type="component" value="Unassembled WGS sequence"/>
</dbReference>
<dbReference type="InterPro" id="IPR050114">
    <property type="entry name" value="UPF0173_UPF0282_UlaG_hydrolase"/>
</dbReference>
<accession>A0ABQ4L486</accession>
<dbReference type="PANTHER" id="PTHR43546">
    <property type="entry name" value="UPF0173 METAL-DEPENDENT HYDROLASE MJ1163-RELATED"/>
    <property type="match status" value="1"/>
</dbReference>
<dbReference type="InterPro" id="IPR036866">
    <property type="entry name" value="RibonucZ/Hydroxyglut_hydro"/>
</dbReference>
<evidence type="ECO:0008006" key="3">
    <source>
        <dbReference type="Google" id="ProtNLM"/>
    </source>
</evidence>
<evidence type="ECO:0000313" key="1">
    <source>
        <dbReference type="EMBL" id="GIN98974.1"/>
    </source>
</evidence>